<evidence type="ECO:0000256" key="1">
    <source>
        <dbReference type="ARBA" id="ARBA00004948"/>
    </source>
</evidence>
<dbReference type="GO" id="GO:0009228">
    <property type="term" value="P:thiamine biosynthetic process"/>
    <property type="evidence" value="ECO:0007669"/>
    <property type="project" value="InterPro"/>
</dbReference>
<evidence type="ECO:0000256" key="3">
    <source>
        <dbReference type="ARBA" id="ARBA00022679"/>
    </source>
</evidence>
<dbReference type="EMBL" id="FMVN01000009">
    <property type="protein sequence ID" value="SCY52788.1"/>
    <property type="molecule type" value="Genomic_DNA"/>
</dbReference>
<keyword evidence="3 8" id="KW-0808">Transferase</keyword>
<dbReference type="CDD" id="cd01169">
    <property type="entry name" value="HMPP_kinase"/>
    <property type="match status" value="1"/>
</dbReference>
<dbReference type="EC" id="2.7.1.49" evidence="2"/>
<dbReference type="PATRIC" id="fig|451.8.peg.118"/>
<dbReference type="GO" id="GO:0005524">
    <property type="term" value="F:ATP binding"/>
    <property type="evidence" value="ECO:0007669"/>
    <property type="project" value="UniProtKB-KW"/>
</dbReference>
<dbReference type="InterPro" id="IPR029056">
    <property type="entry name" value="Ribokinase-like"/>
</dbReference>
<dbReference type="Gene3D" id="3.40.1190.20">
    <property type="match status" value="1"/>
</dbReference>
<dbReference type="PANTHER" id="PTHR20858">
    <property type="entry name" value="PHOSPHOMETHYLPYRIMIDINE KINASE"/>
    <property type="match status" value="1"/>
</dbReference>
<keyword evidence="5 8" id="KW-0418">Kinase</keyword>
<dbReference type="STRING" id="451.B6N58_12605"/>
<evidence type="ECO:0000256" key="5">
    <source>
        <dbReference type="ARBA" id="ARBA00022777"/>
    </source>
</evidence>
<dbReference type="GO" id="GO:0008972">
    <property type="term" value="F:phosphomethylpyrimidine kinase activity"/>
    <property type="evidence" value="ECO:0007669"/>
    <property type="project" value="InterPro"/>
</dbReference>
<evidence type="ECO:0000313" key="8">
    <source>
        <dbReference type="EMBL" id="CEG59885.1"/>
    </source>
</evidence>
<dbReference type="AlphaFoldDB" id="A0A098GD02"/>
<dbReference type="Pfam" id="PF08543">
    <property type="entry name" value="Phos_pyr_kin"/>
    <property type="match status" value="1"/>
</dbReference>
<dbReference type="RefSeq" id="WP_349267099.1">
    <property type="nucleotide sequence ID" value="NZ_CP020614.1"/>
</dbReference>
<evidence type="ECO:0000256" key="2">
    <source>
        <dbReference type="ARBA" id="ARBA00012135"/>
    </source>
</evidence>
<dbReference type="HOGENOM" id="CLU_020520_0_2_6"/>
<dbReference type="UniPathway" id="UPA00060">
    <property type="reaction ID" value="UER00138"/>
</dbReference>
<sequence length="275" mass="29810">MSMRHKALSIAGFDGSGGAGIQADLKTFSAFGCYGMTVLTALPVQNTQGVRSCYELPLQAINEQLHAIFDDIRPDSIKIGMLFKREIVELVANFIGKYAQGIPIVLDPVTVAKSGDPLLNPDALDALKMCLIPQTTIITPNLPEAEALLGAMSSPDMSEMAQQLLALGTENVLLKGGHLKDHYSNDLFLNKYGDKYWLESLRIQSKNTHGTGCTLSAAIASCLALGFDVFEACQMAKAYISRAIGAAKDEKIGKGFGPVHHFYHLWPPIEKIKID</sequence>
<dbReference type="PANTHER" id="PTHR20858:SF17">
    <property type="entry name" value="HYDROXYMETHYLPYRIMIDINE_PHOSPHOMETHYLPYRIMIDINE KINASE THI20-RELATED"/>
    <property type="match status" value="1"/>
</dbReference>
<name>A0A098GD02_LEGMI</name>
<dbReference type="GO" id="GO:0008902">
    <property type="term" value="F:hydroxymethylpyrimidine kinase activity"/>
    <property type="evidence" value="ECO:0007669"/>
    <property type="project" value="UniProtKB-EC"/>
</dbReference>
<dbReference type="GO" id="GO:0005829">
    <property type="term" value="C:cytosol"/>
    <property type="evidence" value="ECO:0007669"/>
    <property type="project" value="TreeGrafter"/>
</dbReference>
<evidence type="ECO:0000259" key="7">
    <source>
        <dbReference type="Pfam" id="PF08543"/>
    </source>
</evidence>
<evidence type="ECO:0000256" key="4">
    <source>
        <dbReference type="ARBA" id="ARBA00022741"/>
    </source>
</evidence>
<gene>
    <name evidence="8" type="primary">thiD</name>
    <name evidence="8" type="ORF">LMI_0539</name>
    <name evidence="9" type="ORF">SAMN02982997_01976</name>
</gene>
<reference evidence="10" key="2">
    <citation type="submission" date="2014-09" db="EMBL/GenBank/DDBJ databases">
        <authorList>
            <person name="Gomez-Valero L."/>
        </authorList>
    </citation>
    <scope>NUCLEOTIDE SEQUENCE [LARGE SCALE GENOMIC DNA]</scope>
    <source>
        <strain evidence="10">ATCC33218</strain>
    </source>
</reference>
<dbReference type="EMBL" id="LN614830">
    <property type="protein sequence ID" value="CEG59885.1"/>
    <property type="molecule type" value="Genomic_DNA"/>
</dbReference>
<dbReference type="NCBIfam" id="TIGR00097">
    <property type="entry name" value="HMP-P_kinase"/>
    <property type="match status" value="1"/>
</dbReference>
<keyword evidence="6" id="KW-0067">ATP-binding</keyword>
<dbReference type="Proteomes" id="UP000032414">
    <property type="component" value="Chromosome I"/>
</dbReference>
<accession>A0A098GD02</accession>
<proteinExistence type="predicted"/>
<keyword evidence="4" id="KW-0547">Nucleotide-binding</keyword>
<dbReference type="Proteomes" id="UP000182998">
    <property type="component" value="Unassembled WGS sequence"/>
</dbReference>
<reference evidence="9 11" key="3">
    <citation type="submission" date="2016-10" db="EMBL/GenBank/DDBJ databases">
        <authorList>
            <person name="Varghese N."/>
            <person name="Submissions S."/>
        </authorList>
    </citation>
    <scope>NUCLEOTIDE SEQUENCE [LARGE SCALE GENOMIC DNA]</scope>
    <source>
        <strain evidence="9 11">ATCC 33218</strain>
    </source>
</reference>
<evidence type="ECO:0000313" key="11">
    <source>
        <dbReference type="Proteomes" id="UP000182998"/>
    </source>
</evidence>
<dbReference type="GO" id="GO:0009229">
    <property type="term" value="P:thiamine diphosphate biosynthetic process"/>
    <property type="evidence" value="ECO:0007669"/>
    <property type="project" value="UniProtKB-UniPathway"/>
</dbReference>
<evidence type="ECO:0000313" key="9">
    <source>
        <dbReference type="EMBL" id="SCY52788.1"/>
    </source>
</evidence>
<dbReference type="InterPro" id="IPR004399">
    <property type="entry name" value="HMP/HMP-P_kinase_dom"/>
</dbReference>
<feature type="domain" description="Pyridoxamine kinase/Phosphomethylpyrimidine kinase" evidence="7">
    <location>
        <begin position="14"/>
        <end position="260"/>
    </location>
</feature>
<evidence type="ECO:0000313" key="10">
    <source>
        <dbReference type="Proteomes" id="UP000032414"/>
    </source>
</evidence>
<reference evidence="8" key="1">
    <citation type="submission" date="2014-09" db="EMBL/GenBank/DDBJ databases">
        <authorList>
            <person name="GOMEZ-VALERO Laura"/>
        </authorList>
    </citation>
    <scope>NUCLEOTIDE SEQUENCE</scope>
    <source>
        <strain evidence="8">ATCC33218</strain>
    </source>
</reference>
<dbReference type="KEGG" id="tmc:LMI_0539"/>
<organism evidence="8 10">
    <name type="scientific">Legionella micdadei</name>
    <name type="common">Tatlockia micdadei</name>
    <dbReference type="NCBI Taxonomy" id="451"/>
    <lineage>
        <taxon>Bacteria</taxon>
        <taxon>Pseudomonadati</taxon>
        <taxon>Pseudomonadota</taxon>
        <taxon>Gammaproteobacteria</taxon>
        <taxon>Legionellales</taxon>
        <taxon>Legionellaceae</taxon>
        <taxon>Legionella</taxon>
    </lineage>
</organism>
<protein>
    <recommendedName>
        <fullName evidence="2">hydroxymethylpyrimidine kinase</fullName>
        <ecNumber evidence="2">2.7.1.49</ecNumber>
    </recommendedName>
</protein>
<keyword evidence="11" id="KW-1185">Reference proteome</keyword>
<evidence type="ECO:0000256" key="6">
    <source>
        <dbReference type="ARBA" id="ARBA00022840"/>
    </source>
</evidence>
<dbReference type="SUPFAM" id="SSF53613">
    <property type="entry name" value="Ribokinase-like"/>
    <property type="match status" value="1"/>
</dbReference>
<comment type="pathway">
    <text evidence="1">Cofactor biosynthesis; thiamine diphosphate biosynthesis.</text>
</comment>
<dbReference type="FunFam" id="3.40.1190.20:FF:000003">
    <property type="entry name" value="Phosphomethylpyrimidine kinase ThiD"/>
    <property type="match status" value="1"/>
</dbReference>
<dbReference type="InterPro" id="IPR013749">
    <property type="entry name" value="PM/HMP-P_kinase-1"/>
</dbReference>